<organism evidence="1 2">
    <name type="scientific">Spirosoma flavum</name>
    <dbReference type="NCBI Taxonomy" id="2048557"/>
    <lineage>
        <taxon>Bacteria</taxon>
        <taxon>Pseudomonadati</taxon>
        <taxon>Bacteroidota</taxon>
        <taxon>Cytophagia</taxon>
        <taxon>Cytophagales</taxon>
        <taxon>Cytophagaceae</taxon>
        <taxon>Spirosoma</taxon>
    </lineage>
</organism>
<accession>A0ABW6AIY4</accession>
<name>A0ABW6AIY4_9BACT</name>
<keyword evidence="2" id="KW-1185">Reference proteome</keyword>
<comment type="caution">
    <text evidence="1">The sequence shown here is derived from an EMBL/GenBank/DDBJ whole genome shotgun (WGS) entry which is preliminary data.</text>
</comment>
<evidence type="ECO:0000313" key="1">
    <source>
        <dbReference type="EMBL" id="MFD2935461.1"/>
    </source>
</evidence>
<dbReference type="Proteomes" id="UP001597512">
    <property type="component" value="Unassembled WGS sequence"/>
</dbReference>
<dbReference type="EMBL" id="JBHUOM010000017">
    <property type="protein sequence ID" value="MFD2935461.1"/>
    <property type="molecule type" value="Genomic_DNA"/>
</dbReference>
<protein>
    <submittedName>
        <fullName evidence="1">Uncharacterized protein</fullName>
    </submittedName>
</protein>
<sequence>MQSESLELWKKNLHEAIRNIADLNSQRIIWLGRSLDYESSFDEYMMSLFDDFDIERFISKESWPNMKLPESLRLEIEQLIMEFNSYRVKATDKEILEDPEWHKITNQAREVIQNWDKNR</sequence>
<evidence type="ECO:0000313" key="2">
    <source>
        <dbReference type="Proteomes" id="UP001597512"/>
    </source>
</evidence>
<dbReference type="RefSeq" id="WP_381503419.1">
    <property type="nucleotide sequence ID" value="NZ_JBHUOM010000017.1"/>
</dbReference>
<reference evidence="2" key="1">
    <citation type="journal article" date="2019" name="Int. J. Syst. Evol. Microbiol.">
        <title>The Global Catalogue of Microorganisms (GCM) 10K type strain sequencing project: providing services to taxonomists for standard genome sequencing and annotation.</title>
        <authorList>
            <consortium name="The Broad Institute Genomics Platform"/>
            <consortium name="The Broad Institute Genome Sequencing Center for Infectious Disease"/>
            <person name="Wu L."/>
            <person name="Ma J."/>
        </authorList>
    </citation>
    <scope>NUCLEOTIDE SEQUENCE [LARGE SCALE GENOMIC DNA]</scope>
    <source>
        <strain evidence="2">KCTC 52490</strain>
    </source>
</reference>
<proteinExistence type="predicted"/>
<gene>
    <name evidence="1" type="ORF">ACFS25_16890</name>
</gene>